<comment type="caution">
    <text evidence="2">The sequence shown here is derived from an EMBL/GenBank/DDBJ whole genome shotgun (WGS) entry which is preliminary data.</text>
</comment>
<reference evidence="3" key="1">
    <citation type="journal article" date="2019" name="Int. J. Syst. Evol. Microbiol.">
        <title>The Global Catalogue of Microorganisms (GCM) 10K type strain sequencing project: providing services to taxonomists for standard genome sequencing and annotation.</title>
        <authorList>
            <consortium name="The Broad Institute Genomics Platform"/>
            <consortium name="The Broad Institute Genome Sequencing Center for Infectious Disease"/>
            <person name="Wu L."/>
            <person name="Ma J."/>
        </authorList>
    </citation>
    <scope>NUCLEOTIDE SEQUENCE [LARGE SCALE GENOMIC DNA]</scope>
    <source>
        <strain evidence="3">IBRC 10765</strain>
    </source>
</reference>
<feature type="transmembrane region" description="Helical" evidence="1">
    <location>
        <begin position="22"/>
        <end position="45"/>
    </location>
</feature>
<dbReference type="EMBL" id="JBHRYR010000003">
    <property type="protein sequence ID" value="MFC3852930.1"/>
    <property type="molecule type" value="Genomic_DNA"/>
</dbReference>
<gene>
    <name evidence="2" type="ORF">ACFOOG_08810</name>
</gene>
<name>A0ABV8A0N3_9GAMM</name>
<evidence type="ECO:0000313" key="3">
    <source>
        <dbReference type="Proteomes" id="UP001595617"/>
    </source>
</evidence>
<protein>
    <submittedName>
        <fullName evidence="2">Uncharacterized protein</fullName>
    </submittedName>
</protein>
<accession>A0ABV8A0N3</accession>
<feature type="transmembrane region" description="Helical" evidence="1">
    <location>
        <begin position="107"/>
        <end position="128"/>
    </location>
</feature>
<keyword evidence="1" id="KW-1133">Transmembrane helix</keyword>
<feature type="transmembrane region" description="Helical" evidence="1">
    <location>
        <begin position="72"/>
        <end position="95"/>
    </location>
</feature>
<sequence length="134" mass="15516">MVIVKSAIGQEPRPERRVKPDLLVQLIRGITIIGLLMMLPILIFIEQARPEMESLFDRWFRTSVQDGWMPEFLTYALVLLIINLVITTIGVVLHFKRNKRREDRYRFSLMLPFSFSILALLYVVATLLRVGAGT</sequence>
<evidence type="ECO:0000256" key="1">
    <source>
        <dbReference type="SAM" id="Phobius"/>
    </source>
</evidence>
<evidence type="ECO:0000313" key="2">
    <source>
        <dbReference type="EMBL" id="MFC3852930.1"/>
    </source>
</evidence>
<dbReference type="RefSeq" id="WP_380695600.1">
    <property type="nucleotide sequence ID" value="NZ_JBHRYR010000003.1"/>
</dbReference>
<keyword evidence="1" id="KW-0812">Transmembrane</keyword>
<dbReference type="Proteomes" id="UP001595617">
    <property type="component" value="Unassembled WGS sequence"/>
</dbReference>
<keyword evidence="3" id="KW-1185">Reference proteome</keyword>
<keyword evidence="1" id="KW-0472">Membrane</keyword>
<organism evidence="2 3">
    <name type="scientific">Saccharospirillum mangrovi</name>
    <dbReference type="NCBI Taxonomy" id="2161747"/>
    <lineage>
        <taxon>Bacteria</taxon>
        <taxon>Pseudomonadati</taxon>
        <taxon>Pseudomonadota</taxon>
        <taxon>Gammaproteobacteria</taxon>
        <taxon>Oceanospirillales</taxon>
        <taxon>Saccharospirillaceae</taxon>
        <taxon>Saccharospirillum</taxon>
    </lineage>
</organism>
<proteinExistence type="predicted"/>